<organism evidence="2 3">
    <name type="scientific">Histidinibacterium lentulum</name>
    <dbReference type="NCBI Taxonomy" id="2480588"/>
    <lineage>
        <taxon>Bacteria</taxon>
        <taxon>Pseudomonadati</taxon>
        <taxon>Pseudomonadota</taxon>
        <taxon>Alphaproteobacteria</taxon>
        <taxon>Rhodobacterales</taxon>
        <taxon>Paracoccaceae</taxon>
        <taxon>Histidinibacterium</taxon>
    </lineage>
</organism>
<dbReference type="InterPro" id="IPR036927">
    <property type="entry name" value="Cyt_c_oxase-like_su1_sf"/>
</dbReference>
<keyword evidence="3" id="KW-1185">Reference proteome</keyword>
<dbReference type="OrthoDB" id="9808748at2"/>
<dbReference type="AlphaFoldDB" id="A0A3N2R1R1"/>
<proteinExistence type="predicted"/>
<dbReference type="SUPFAM" id="SSF81442">
    <property type="entry name" value="Cytochrome c oxidase subunit I-like"/>
    <property type="match status" value="1"/>
</dbReference>
<evidence type="ECO:0000313" key="2">
    <source>
        <dbReference type="EMBL" id="ROU01313.1"/>
    </source>
</evidence>
<dbReference type="EMBL" id="RDRB01000005">
    <property type="protein sequence ID" value="ROU01313.1"/>
    <property type="molecule type" value="Genomic_DNA"/>
</dbReference>
<evidence type="ECO:0000313" key="3">
    <source>
        <dbReference type="Proteomes" id="UP000268016"/>
    </source>
</evidence>
<sequence>MARVQLRAATIYLVGGLLLGVAMAASSDFTLKGVHAHMHLLGWVTLAISGLVYAMMPALSASRLARWHVVLHNLGLPVMMFALAAYLSGVAAAEPGIALGAILSTLGLCAFTLALWRSL</sequence>
<accession>A0A3N2R1R1</accession>
<keyword evidence="1" id="KW-0812">Transmembrane</keyword>
<name>A0A3N2R1R1_9RHOB</name>
<dbReference type="Proteomes" id="UP000268016">
    <property type="component" value="Unassembled WGS sequence"/>
</dbReference>
<keyword evidence="1" id="KW-1133">Transmembrane helix</keyword>
<feature type="transmembrane region" description="Helical" evidence="1">
    <location>
        <begin position="71"/>
        <end position="91"/>
    </location>
</feature>
<gene>
    <name evidence="2" type="ORF">EAT49_12245</name>
</gene>
<evidence type="ECO:0000256" key="1">
    <source>
        <dbReference type="SAM" id="Phobius"/>
    </source>
</evidence>
<keyword evidence="1" id="KW-0472">Membrane</keyword>
<protein>
    <submittedName>
        <fullName evidence="2">Cytochrome-c oxidase</fullName>
    </submittedName>
</protein>
<comment type="caution">
    <text evidence="2">The sequence shown here is derived from an EMBL/GenBank/DDBJ whole genome shotgun (WGS) entry which is preliminary data.</text>
</comment>
<dbReference type="Gene3D" id="1.20.210.10">
    <property type="entry name" value="Cytochrome c oxidase-like, subunit I domain"/>
    <property type="match status" value="1"/>
</dbReference>
<feature type="transmembrane region" description="Helical" evidence="1">
    <location>
        <begin position="97"/>
        <end position="116"/>
    </location>
</feature>
<feature type="transmembrane region" description="Helical" evidence="1">
    <location>
        <begin position="40"/>
        <end position="59"/>
    </location>
</feature>
<reference evidence="2 3" key="1">
    <citation type="submission" date="2018-10" db="EMBL/GenBank/DDBJ databases">
        <title>Histidinibacterium lentulum gen. nov., sp. nov., a marine bacterium from the culture broth of Picochlorum sp. 122.</title>
        <authorList>
            <person name="Wang G."/>
        </authorList>
    </citation>
    <scope>NUCLEOTIDE SEQUENCE [LARGE SCALE GENOMIC DNA]</scope>
    <source>
        <strain evidence="2 3">B17</strain>
    </source>
</reference>